<gene>
    <name evidence="1" type="ORF">SAMN04488027_10117</name>
</gene>
<organism evidence="1 2">
    <name type="scientific">Psychroflexus sediminis</name>
    <dbReference type="NCBI Taxonomy" id="470826"/>
    <lineage>
        <taxon>Bacteria</taxon>
        <taxon>Pseudomonadati</taxon>
        <taxon>Bacteroidota</taxon>
        <taxon>Flavobacteriia</taxon>
        <taxon>Flavobacteriales</taxon>
        <taxon>Flavobacteriaceae</taxon>
        <taxon>Psychroflexus</taxon>
    </lineage>
</organism>
<evidence type="ECO:0008006" key="3">
    <source>
        <dbReference type="Google" id="ProtNLM"/>
    </source>
</evidence>
<dbReference type="OrthoDB" id="1121590at2"/>
<dbReference type="Proteomes" id="UP000199296">
    <property type="component" value="Unassembled WGS sequence"/>
</dbReference>
<proteinExistence type="predicted"/>
<reference evidence="1 2" key="1">
    <citation type="submission" date="2016-10" db="EMBL/GenBank/DDBJ databases">
        <authorList>
            <person name="de Groot N.N."/>
        </authorList>
    </citation>
    <scope>NUCLEOTIDE SEQUENCE [LARGE SCALE GENOMIC DNA]</scope>
    <source>
        <strain evidence="1 2">DSM 19803</strain>
    </source>
</reference>
<evidence type="ECO:0000313" key="2">
    <source>
        <dbReference type="Proteomes" id="UP000199296"/>
    </source>
</evidence>
<keyword evidence="2" id="KW-1185">Reference proteome</keyword>
<dbReference type="Gene3D" id="2.40.128.110">
    <property type="entry name" value="Lipid/polyisoprenoid-binding, YceI-like"/>
    <property type="match status" value="1"/>
</dbReference>
<evidence type="ECO:0000313" key="1">
    <source>
        <dbReference type="EMBL" id="SDG37993.1"/>
    </source>
</evidence>
<name>A0A1G7TRN2_9FLAO</name>
<sequence length="170" mass="18974">MSTDNSADVHIKKGSQITISGKSNVNQFSCAYTTQIAEGGKNITYNYFSNVITLNKAEIKLKSDAFDCGGKMINKDFNELMQSEDYPNVGITLIQIAVKEKVYVVDAMIEIADEINVYSFVISPRQGDHYTGSLELNINDFDMEAPRKLLGAIKVDPNINIEFDLYLEVI</sequence>
<dbReference type="SUPFAM" id="SSF101874">
    <property type="entry name" value="YceI-like"/>
    <property type="match status" value="1"/>
</dbReference>
<dbReference type="InterPro" id="IPR036761">
    <property type="entry name" value="TTHA0802/YceI-like_sf"/>
</dbReference>
<dbReference type="STRING" id="470826.SAMN04488027_10117"/>
<dbReference type="EMBL" id="FNCW01000001">
    <property type="protein sequence ID" value="SDG37993.1"/>
    <property type="molecule type" value="Genomic_DNA"/>
</dbReference>
<protein>
    <recommendedName>
        <fullName evidence="3">YceI-like domain-containing protein</fullName>
    </recommendedName>
</protein>
<dbReference type="AlphaFoldDB" id="A0A1G7TRN2"/>
<accession>A0A1G7TRN2</accession>